<sequence length="156" mass="18165">MDMIHFTVEYSENQKAQILGIYINGKDLVELIRNYEIQFEPSIAGGYEGLNIKFLKNIKEHFTGKLNENDIFKYEGKTLALGCNCGEPGCWPLLIKITEEDEVITWSEFEQPYRNEESAGGHWDYSNFQSLEFNRKQYEEQLKMICERLMEGGNST</sequence>
<dbReference type="RefSeq" id="WP_094018713.1">
    <property type="nucleotide sequence ID" value="NZ_NMQW01000074.1"/>
</dbReference>
<protein>
    <submittedName>
        <fullName evidence="1">Uncharacterized protein</fullName>
    </submittedName>
</protein>
<dbReference type="Proteomes" id="UP000215509">
    <property type="component" value="Unassembled WGS sequence"/>
</dbReference>
<comment type="caution">
    <text evidence="1">The sequence shown here is derived from an EMBL/GenBank/DDBJ whole genome shotgun (WGS) entry which is preliminary data.</text>
</comment>
<organism evidence="1 2">
    <name type="scientific">Paenibacillus rigui</name>
    <dbReference type="NCBI Taxonomy" id="554312"/>
    <lineage>
        <taxon>Bacteria</taxon>
        <taxon>Bacillati</taxon>
        <taxon>Bacillota</taxon>
        <taxon>Bacilli</taxon>
        <taxon>Bacillales</taxon>
        <taxon>Paenibacillaceae</taxon>
        <taxon>Paenibacillus</taxon>
    </lineage>
</organism>
<evidence type="ECO:0000313" key="1">
    <source>
        <dbReference type="EMBL" id="OXM82455.1"/>
    </source>
</evidence>
<dbReference type="OrthoDB" id="342114at2"/>
<dbReference type="AlphaFoldDB" id="A0A229UGI1"/>
<reference evidence="1 2" key="1">
    <citation type="submission" date="2017-07" db="EMBL/GenBank/DDBJ databases">
        <title>Genome sequencing and assembly of Paenibacillus rigui.</title>
        <authorList>
            <person name="Mayilraj S."/>
        </authorList>
    </citation>
    <scope>NUCLEOTIDE SEQUENCE [LARGE SCALE GENOMIC DNA]</scope>
    <source>
        <strain evidence="1 2">JCM 16352</strain>
    </source>
</reference>
<gene>
    <name evidence="1" type="ORF">CF651_30890</name>
</gene>
<evidence type="ECO:0000313" key="2">
    <source>
        <dbReference type="Proteomes" id="UP000215509"/>
    </source>
</evidence>
<dbReference type="EMBL" id="NMQW01000074">
    <property type="protein sequence ID" value="OXM82455.1"/>
    <property type="molecule type" value="Genomic_DNA"/>
</dbReference>
<proteinExistence type="predicted"/>
<name>A0A229UGI1_9BACL</name>
<accession>A0A229UGI1</accession>
<keyword evidence="2" id="KW-1185">Reference proteome</keyword>